<dbReference type="Gene3D" id="3.20.20.120">
    <property type="entry name" value="Enolase-like C-terminal domain"/>
    <property type="match status" value="1"/>
</dbReference>
<evidence type="ECO:0000259" key="13">
    <source>
        <dbReference type="SMART" id="SM01192"/>
    </source>
</evidence>
<comment type="caution">
    <text evidence="15">The sequence shown here is derived from an EMBL/GenBank/DDBJ whole genome shotgun (WGS) entry which is preliminary data.</text>
</comment>
<dbReference type="GO" id="GO:0006096">
    <property type="term" value="P:glycolytic process"/>
    <property type="evidence" value="ECO:0007669"/>
    <property type="project" value="UniProtKB-UniRule"/>
</dbReference>
<dbReference type="PANTHER" id="PTHR11902">
    <property type="entry name" value="ENOLASE"/>
    <property type="match status" value="1"/>
</dbReference>
<feature type="active site" description="Proton acceptor" evidence="9 10">
    <location>
        <position position="341"/>
    </location>
</feature>
<dbReference type="GO" id="GO:0009986">
    <property type="term" value="C:cell surface"/>
    <property type="evidence" value="ECO:0007669"/>
    <property type="project" value="UniProtKB-SubCell"/>
</dbReference>
<feature type="binding site" evidence="11">
    <location>
        <position position="316"/>
    </location>
    <ligand>
        <name>substrate</name>
    </ligand>
</feature>
<dbReference type="NCBIfam" id="TIGR01060">
    <property type="entry name" value="eno"/>
    <property type="match status" value="1"/>
</dbReference>
<comment type="cofactor">
    <cofactor evidence="12">
        <name>Mg(2+)</name>
        <dbReference type="ChEBI" id="CHEBI:18420"/>
    </cofactor>
    <text evidence="12">Mg(2+) is required for catalysis and for stabilizing the dimer.</text>
</comment>
<dbReference type="EMBL" id="JACHVQ010000001">
    <property type="protein sequence ID" value="MBB2892097.1"/>
    <property type="molecule type" value="Genomic_DNA"/>
</dbReference>
<evidence type="ECO:0000256" key="1">
    <source>
        <dbReference type="ARBA" id="ARBA00005031"/>
    </source>
</evidence>
<reference evidence="15 16" key="1">
    <citation type="submission" date="2020-08" db="EMBL/GenBank/DDBJ databases">
        <title>Sequencing the genomes of 1000 actinobacteria strains.</title>
        <authorList>
            <person name="Klenk H.-P."/>
        </authorList>
    </citation>
    <scope>NUCLEOTIDE SEQUENCE [LARGE SCALE GENOMIC DNA]</scope>
    <source>
        <strain evidence="15 16">DSM 105369</strain>
    </source>
</reference>
<dbReference type="GO" id="GO:0004634">
    <property type="term" value="F:phosphopyruvate hydratase activity"/>
    <property type="evidence" value="ECO:0007669"/>
    <property type="project" value="UniProtKB-UniRule"/>
</dbReference>
<feature type="domain" description="Enolase C-terminal TIM barrel" evidence="13">
    <location>
        <begin position="145"/>
        <end position="424"/>
    </location>
</feature>
<feature type="binding site" evidence="9">
    <location>
        <position position="341"/>
    </location>
    <ligand>
        <name>(2R)-2-phosphoglycerate</name>
        <dbReference type="ChEBI" id="CHEBI:58289"/>
    </ligand>
</feature>
<dbReference type="RefSeq" id="WP_183320257.1">
    <property type="nucleotide sequence ID" value="NZ_JACHVQ010000001.1"/>
</dbReference>
<evidence type="ECO:0000259" key="14">
    <source>
        <dbReference type="SMART" id="SM01193"/>
    </source>
</evidence>
<dbReference type="SFLD" id="SFLDG00178">
    <property type="entry name" value="enolase"/>
    <property type="match status" value="1"/>
</dbReference>
<dbReference type="InterPro" id="IPR000941">
    <property type="entry name" value="Enolase"/>
</dbReference>
<comment type="subcellular location">
    <subcellularLocation>
        <location evidence="9">Cytoplasm</location>
    </subcellularLocation>
    <subcellularLocation>
        <location evidence="9">Secreted</location>
    </subcellularLocation>
    <subcellularLocation>
        <location evidence="9">Cell surface</location>
    </subcellularLocation>
    <text evidence="9">Fractions of enolase are present in both the cytoplasm and on the cell surface.</text>
</comment>
<dbReference type="SUPFAM" id="SSF51604">
    <property type="entry name" value="Enolase C-terminal domain-like"/>
    <property type="match status" value="1"/>
</dbReference>
<keyword evidence="8 9" id="KW-0456">Lyase</keyword>
<feature type="active site" description="Proton donor" evidence="9 10">
    <location>
        <position position="211"/>
    </location>
</feature>
<evidence type="ECO:0000256" key="4">
    <source>
        <dbReference type="ARBA" id="ARBA00017068"/>
    </source>
</evidence>
<name>A0A839N463_9MICO</name>
<proteinExistence type="inferred from homology"/>
<dbReference type="InterPro" id="IPR036849">
    <property type="entry name" value="Enolase-like_C_sf"/>
</dbReference>
<dbReference type="Pfam" id="PF03952">
    <property type="entry name" value="Enolase_N"/>
    <property type="match status" value="1"/>
</dbReference>
<dbReference type="InterPro" id="IPR029017">
    <property type="entry name" value="Enolase-like_N"/>
</dbReference>
<evidence type="ECO:0000256" key="3">
    <source>
        <dbReference type="ARBA" id="ARBA00012058"/>
    </source>
</evidence>
<evidence type="ECO:0000256" key="9">
    <source>
        <dbReference type="HAMAP-Rule" id="MF_00318"/>
    </source>
</evidence>
<dbReference type="SFLD" id="SFLDF00002">
    <property type="entry name" value="enolase"/>
    <property type="match status" value="1"/>
</dbReference>
<evidence type="ECO:0000256" key="5">
    <source>
        <dbReference type="ARBA" id="ARBA00022525"/>
    </source>
</evidence>
<keyword evidence="9" id="KW-0963">Cytoplasm</keyword>
<dbReference type="SFLD" id="SFLDS00001">
    <property type="entry name" value="Enolase"/>
    <property type="match status" value="1"/>
</dbReference>
<organism evidence="15 16">
    <name type="scientific">Flexivirga oryzae</name>
    <dbReference type="NCBI Taxonomy" id="1794944"/>
    <lineage>
        <taxon>Bacteria</taxon>
        <taxon>Bacillati</taxon>
        <taxon>Actinomycetota</taxon>
        <taxon>Actinomycetes</taxon>
        <taxon>Micrococcales</taxon>
        <taxon>Dermacoccaceae</taxon>
        <taxon>Flexivirga</taxon>
    </lineage>
</organism>
<feature type="binding site" evidence="9 12">
    <location>
        <position position="248"/>
    </location>
    <ligand>
        <name>Mg(2+)</name>
        <dbReference type="ChEBI" id="CHEBI:18420"/>
    </ligand>
</feature>
<protein>
    <recommendedName>
        <fullName evidence="4 9">Enolase</fullName>
        <ecNumber evidence="3 9">4.2.1.11</ecNumber>
    </recommendedName>
    <alternativeName>
        <fullName evidence="9">2-phospho-D-glycerate hydro-lyase</fullName>
    </alternativeName>
    <alternativeName>
        <fullName evidence="9">2-phosphoglycerate dehydratase</fullName>
    </alternativeName>
</protein>
<dbReference type="CDD" id="cd03313">
    <property type="entry name" value="enolase"/>
    <property type="match status" value="1"/>
</dbReference>
<evidence type="ECO:0000256" key="7">
    <source>
        <dbReference type="ARBA" id="ARBA00023152"/>
    </source>
</evidence>
<dbReference type="EC" id="4.2.1.11" evidence="3 9"/>
<dbReference type="AlphaFoldDB" id="A0A839N463"/>
<comment type="function">
    <text evidence="9">Catalyzes the reversible conversion of 2-phosphoglycerate (2-PG) into phosphoenolpyruvate (PEP). It is essential for the degradation of carbohydrates via glycolysis.</text>
</comment>
<feature type="binding site" evidence="9">
    <location>
        <position position="392"/>
    </location>
    <ligand>
        <name>(2R)-2-phosphoglycerate</name>
        <dbReference type="ChEBI" id="CHEBI:58289"/>
    </ligand>
</feature>
<evidence type="ECO:0000256" key="2">
    <source>
        <dbReference type="ARBA" id="ARBA00009604"/>
    </source>
</evidence>
<evidence type="ECO:0000256" key="6">
    <source>
        <dbReference type="ARBA" id="ARBA00022842"/>
    </source>
</evidence>
<comment type="catalytic activity">
    <reaction evidence="9">
        <text>(2R)-2-phosphoglycerate = phosphoenolpyruvate + H2O</text>
        <dbReference type="Rhea" id="RHEA:10164"/>
        <dbReference type="ChEBI" id="CHEBI:15377"/>
        <dbReference type="ChEBI" id="CHEBI:58289"/>
        <dbReference type="ChEBI" id="CHEBI:58702"/>
        <dbReference type="EC" id="4.2.1.11"/>
    </reaction>
</comment>
<sequence length="426" mass="46013">MTTNQDLRLTGVSAEQILNSRGHPTLQVEVITADGLSFFGSAPSGASTGEHEARELRDGGTDYRGLGVTKAMTFVDSQIEPVLTDRAWTTLDQIDGTLAALDGTGNFAKIGANTAVAVSIACARALAHQQRIPLHQWISEQLGTTPVMPVPHFNVVNGGAHAANDLAFQEFLIAPAGAMTITDAIQMGAEIYAALEGELRARFGAVGVGDEGGFAPDTDDEAQVLDILVRSIEQGGLTPGLNVRLALDAAANSFYDGKYYRLHGRWRSADDLLERYVHLATNYPIWSIEDPFDESDRDAWRDIVDRLGSTVQILGDDIFVTDAQRIRVGAKEGIANAALIKPNQVGTVTQTLEALRAAQEVGFRTMVSHRSGETLDTFIADLAVGAGTGQLKAGAPARGERVAKYNRLTRLQKLYPELRYAHWWTD</sequence>
<keyword evidence="16" id="KW-1185">Reference proteome</keyword>
<dbReference type="InterPro" id="IPR020811">
    <property type="entry name" value="Enolase_N"/>
</dbReference>
<feature type="binding site" evidence="9">
    <location>
        <position position="370"/>
    </location>
    <ligand>
        <name>(2R)-2-phosphoglycerate</name>
        <dbReference type="ChEBI" id="CHEBI:58289"/>
    </ligand>
</feature>
<feature type="binding site" evidence="11">
    <location>
        <position position="289"/>
    </location>
    <ligand>
        <name>substrate</name>
    </ligand>
</feature>
<dbReference type="PIRSF" id="PIRSF001400">
    <property type="entry name" value="Enolase"/>
    <property type="match status" value="1"/>
</dbReference>
<feature type="binding site" evidence="11">
    <location>
        <begin position="368"/>
        <end position="371"/>
    </location>
    <ligand>
        <name>substrate</name>
    </ligand>
</feature>
<evidence type="ECO:0000256" key="12">
    <source>
        <dbReference type="PIRSR" id="PIRSR001400-3"/>
    </source>
</evidence>
<feature type="binding site" evidence="11">
    <location>
        <position position="170"/>
    </location>
    <ligand>
        <name>substrate</name>
    </ligand>
</feature>
<comment type="similarity">
    <text evidence="2 9">Belongs to the enolase family.</text>
</comment>
<dbReference type="Gene3D" id="3.30.390.10">
    <property type="entry name" value="Enolase-like, N-terminal domain"/>
    <property type="match status" value="1"/>
</dbReference>
<dbReference type="Proteomes" id="UP000559182">
    <property type="component" value="Unassembled WGS sequence"/>
</dbReference>
<dbReference type="SMART" id="SM01192">
    <property type="entry name" value="Enolase_C"/>
    <property type="match status" value="1"/>
</dbReference>
<keyword evidence="5 9" id="KW-0964">Secreted</keyword>
<feature type="binding site" evidence="11">
    <location>
        <position position="392"/>
    </location>
    <ligand>
        <name>substrate</name>
    </ligand>
</feature>
<dbReference type="GO" id="GO:0000015">
    <property type="term" value="C:phosphopyruvate hydratase complex"/>
    <property type="evidence" value="ECO:0007669"/>
    <property type="project" value="InterPro"/>
</dbReference>
<dbReference type="PANTHER" id="PTHR11902:SF1">
    <property type="entry name" value="ENOLASE"/>
    <property type="match status" value="1"/>
</dbReference>
<comment type="pathway">
    <text evidence="1 9">Carbohydrate degradation; glycolysis; pyruvate from D-glyceraldehyde 3-phosphate: step 4/5.</text>
</comment>
<evidence type="ECO:0000256" key="11">
    <source>
        <dbReference type="PIRSR" id="PIRSR001400-2"/>
    </source>
</evidence>
<evidence type="ECO:0000256" key="10">
    <source>
        <dbReference type="PIRSR" id="PIRSR001400-1"/>
    </source>
</evidence>
<keyword evidence="7 9" id="KW-0324">Glycolysis</keyword>
<feature type="domain" description="Enolase N-terminal" evidence="14">
    <location>
        <begin position="9"/>
        <end position="138"/>
    </location>
</feature>
<gene>
    <name evidence="9" type="primary">eno</name>
    <name evidence="15" type="ORF">FHU39_002081</name>
</gene>
<dbReference type="HAMAP" id="MF_00318">
    <property type="entry name" value="Enolase"/>
    <property type="match status" value="1"/>
</dbReference>
<accession>A0A839N463</accession>
<dbReference type="Pfam" id="PF00113">
    <property type="entry name" value="Enolase_C"/>
    <property type="match status" value="1"/>
</dbReference>
<dbReference type="PRINTS" id="PR00148">
    <property type="entry name" value="ENOLASE"/>
</dbReference>
<keyword evidence="9 12" id="KW-0479">Metal-binding</keyword>
<feature type="binding site" evidence="9">
    <location>
        <position position="371"/>
    </location>
    <ligand>
        <name>(2R)-2-phosphoglycerate</name>
        <dbReference type="ChEBI" id="CHEBI:58289"/>
    </ligand>
</feature>
<evidence type="ECO:0000313" key="15">
    <source>
        <dbReference type="EMBL" id="MBB2892097.1"/>
    </source>
</evidence>
<dbReference type="InterPro" id="IPR020810">
    <property type="entry name" value="Enolase_C"/>
</dbReference>
<feature type="binding site" evidence="11">
    <location>
        <position position="161"/>
    </location>
    <ligand>
        <name>substrate</name>
    </ligand>
</feature>
<dbReference type="SMART" id="SM01193">
    <property type="entry name" value="Enolase_N"/>
    <property type="match status" value="1"/>
</dbReference>
<dbReference type="SUPFAM" id="SSF54826">
    <property type="entry name" value="Enolase N-terminal domain-like"/>
    <property type="match status" value="1"/>
</dbReference>
<feature type="binding site" evidence="9 12">
    <location>
        <position position="289"/>
    </location>
    <ligand>
        <name>Mg(2+)</name>
        <dbReference type="ChEBI" id="CHEBI:18420"/>
    </ligand>
</feature>
<evidence type="ECO:0000313" key="16">
    <source>
        <dbReference type="Proteomes" id="UP000559182"/>
    </source>
</evidence>
<feature type="binding site" evidence="9 12">
    <location>
        <position position="316"/>
    </location>
    <ligand>
        <name>Mg(2+)</name>
        <dbReference type="ChEBI" id="CHEBI:18420"/>
    </ligand>
</feature>
<keyword evidence="6 9" id="KW-0460">Magnesium</keyword>
<dbReference type="GO" id="GO:0000287">
    <property type="term" value="F:magnesium ion binding"/>
    <property type="evidence" value="ECO:0007669"/>
    <property type="project" value="UniProtKB-UniRule"/>
</dbReference>
<dbReference type="UniPathway" id="UPA00109">
    <property type="reaction ID" value="UER00187"/>
</dbReference>
<comment type="cofactor">
    <cofactor evidence="9">
        <name>Mg(2+)</name>
        <dbReference type="ChEBI" id="CHEBI:18420"/>
    </cofactor>
    <text evidence="9">Binds a second Mg(2+) ion via substrate during catalysis.</text>
</comment>
<evidence type="ECO:0000256" key="8">
    <source>
        <dbReference type="ARBA" id="ARBA00023239"/>
    </source>
</evidence>
<dbReference type="GO" id="GO:0005576">
    <property type="term" value="C:extracellular region"/>
    <property type="evidence" value="ECO:0007669"/>
    <property type="project" value="UniProtKB-SubCell"/>
</dbReference>
<feature type="binding site" evidence="9">
    <location>
        <position position="169"/>
    </location>
    <ligand>
        <name>(2R)-2-phosphoglycerate</name>
        <dbReference type="ChEBI" id="CHEBI:58289"/>
    </ligand>
</feature>